<dbReference type="OrthoDB" id="1435357at2759"/>
<keyword evidence="2" id="KW-1185">Reference proteome</keyword>
<proteinExistence type="predicted"/>
<dbReference type="AlphaFoldDB" id="A0A371FJL4"/>
<comment type="caution">
    <text evidence="1">The sequence shown here is derived from an EMBL/GenBank/DDBJ whole genome shotgun (WGS) entry which is preliminary data.</text>
</comment>
<feature type="non-terminal residue" evidence="1">
    <location>
        <position position="1"/>
    </location>
</feature>
<reference evidence="1" key="1">
    <citation type="submission" date="2018-05" db="EMBL/GenBank/DDBJ databases">
        <title>Draft genome of Mucuna pruriens seed.</title>
        <authorList>
            <person name="Nnadi N.E."/>
            <person name="Vos R."/>
            <person name="Hasami M.H."/>
            <person name="Devisetty U.K."/>
            <person name="Aguiy J.C."/>
        </authorList>
    </citation>
    <scope>NUCLEOTIDE SEQUENCE [LARGE SCALE GENOMIC DNA]</scope>
    <source>
        <strain evidence="1">JCA_2017</strain>
    </source>
</reference>
<organism evidence="1 2">
    <name type="scientific">Mucuna pruriens</name>
    <name type="common">Velvet bean</name>
    <name type="synonym">Dolichos pruriens</name>
    <dbReference type="NCBI Taxonomy" id="157652"/>
    <lineage>
        <taxon>Eukaryota</taxon>
        <taxon>Viridiplantae</taxon>
        <taxon>Streptophyta</taxon>
        <taxon>Embryophyta</taxon>
        <taxon>Tracheophyta</taxon>
        <taxon>Spermatophyta</taxon>
        <taxon>Magnoliopsida</taxon>
        <taxon>eudicotyledons</taxon>
        <taxon>Gunneridae</taxon>
        <taxon>Pentapetalae</taxon>
        <taxon>rosids</taxon>
        <taxon>fabids</taxon>
        <taxon>Fabales</taxon>
        <taxon>Fabaceae</taxon>
        <taxon>Papilionoideae</taxon>
        <taxon>50 kb inversion clade</taxon>
        <taxon>NPAAA clade</taxon>
        <taxon>indigoferoid/millettioid clade</taxon>
        <taxon>Phaseoleae</taxon>
        <taxon>Mucuna</taxon>
    </lineage>
</organism>
<protein>
    <submittedName>
        <fullName evidence="1">Uncharacterized protein</fullName>
    </submittedName>
</protein>
<evidence type="ECO:0000313" key="2">
    <source>
        <dbReference type="Proteomes" id="UP000257109"/>
    </source>
</evidence>
<dbReference type="EMBL" id="QJKJ01008861">
    <property type="protein sequence ID" value="RDX78462.1"/>
    <property type="molecule type" value="Genomic_DNA"/>
</dbReference>
<sequence>MNLGRIRVINPSLPFPDQGRGGLVHLPLSSLYLVLHGRFRKMMTKHILGAKIGYPVQIRIPELHTLRNISSHLKGQWCRNFEKMHGNLLRILEIETQLEALEALI</sequence>
<accession>A0A371FJL4</accession>
<gene>
    <name evidence="1" type="ORF">CR513_41267</name>
</gene>
<dbReference type="Proteomes" id="UP000257109">
    <property type="component" value="Unassembled WGS sequence"/>
</dbReference>
<evidence type="ECO:0000313" key="1">
    <source>
        <dbReference type="EMBL" id="RDX78462.1"/>
    </source>
</evidence>
<name>A0A371FJL4_MUCPR</name>